<dbReference type="EMBL" id="RBZM01000001">
    <property type="protein sequence ID" value="RKP58169.1"/>
    <property type="molecule type" value="Genomic_DNA"/>
</dbReference>
<dbReference type="InterPro" id="IPR051552">
    <property type="entry name" value="HptR"/>
</dbReference>
<dbReference type="InterPro" id="IPR018060">
    <property type="entry name" value="HTH_AraC"/>
</dbReference>
<keyword evidence="4" id="KW-0902">Two-component regulatory system</keyword>
<dbReference type="InterPro" id="IPR020449">
    <property type="entry name" value="Tscrpt_reg_AraC-type_HTH"/>
</dbReference>
<keyword evidence="12" id="KW-1185">Reference proteome</keyword>
<dbReference type="PROSITE" id="PS01124">
    <property type="entry name" value="HTH_ARAC_FAMILY_2"/>
    <property type="match status" value="1"/>
</dbReference>
<evidence type="ECO:0000256" key="5">
    <source>
        <dbReference type="ARBA" id="ARBA00023015"/>
    </source>
</evidence>
<dbReference type="PROSITE" id="PS50110">
    <property type="entry name" value="RESPONSE_REGULATORY"/>
    <property type="match status" value="1"/>
</dbReference>
<dbReference type="SMART" id="SM00448">
    <property type="entry name" value="REC"/>
    <property type="match status" value="1"/>
</dbReference>
<dbReference type="SMART" id="SM00342">
    <property type="entry name" value="HTH_ARAC"/>
    <property type="match status" value="1"/>
</dbReference>
<keyword evidence="3 8" id="KW-0597">Phosphoprotein</keyword>
<dbReference type="InterPro" id="IPR009057">
    <property type="entry name" value="Homeodomain-like_sf"/>
</dbReference>
<evidence type="ECO:0000313" key="11">
    <source>
        <dbReference type="EMBL" id="RKP58169.1"/>
    </source>
</evidence>
<reference evidence="11 12" key="1">
    <citation type="submission" date="2018-10" db="EMBL/GenBank/DDBJ databases">
        <title>Cohnella sp. M2MS4P-1, whole genome shotgun sequence.</title>
        <authorList>
            <person name="Tuo L."/>
        </authorList>
    </citation>
    <scope>NUCLEOTIDE SEQUENCE [LARGE SCALE GENOMIC DNA]</scope>
    <source>
        <strain evidence="11 12">M2MS4P-1</strain>
    </source>
</reference>
<keyword evidence="7" id="KW-0804">Transcription</keyword>
<dbReference type="CDD" id="cd17536">
    <property type="entry name" value="REC_YesN-like"/>
    <property type="match status" value="1"/>
</dbReference>
<dbReference type="InterPro" id="IPR011006">
    <property type="entry name" value="CheY-like_superfamily"/>
</dbReference>
<evidence type="ECO:0000256" key="6">
    <source>
        <dbReference type="ARBA" id="ARBA00023125"/>
    </source>
</evidence>
<dbReference type="OrthoDB" id="342399at2"/>
<keyword evidence="2" id="KW-0963">Cytoplasm</keyword>
<organism evidence="11 12">
    <name type="scientific">Cohnella endophytica</name>
    <dbReference type="NCBI Taxonomy" id="2419778"/>
    <lineage>
        <taxon>Bacteria</taxon>
        <taxon>Bacillati</taxon>
        <taxon>Bacillota</taxon>
        <taxon>Bacilli</taxon>
        <taxon>Bacillales</taxon>
        <taxon>Paenibacillaceae</taxon>
        <taxon>Cohnella</taxon>
    </lineage>
</organism>
<dbReference type="Pfam" id="PF12833">
    <property type="entry name" value="HTH_18"/>
    <property type="match status" value="1"/>
</dbReference>
<proteinExistence type="predicted"/>
<dbReference type="PANTHER" id="PTHR42713:SF3">
    <property type="entry name" value="TRANSCRIPTIONAL REGULATORY PROTEIN HPTR"/>
    <property type="match status" value="1"/>
</dbReference>
<dbReference type="Gene3D" id="1.10.10.60">
    <property type="entry name" value="Homeodomain-like"/>
    <property type="match status" value="2"/>
</dbReference>
<dbReference type="SUPFAM" id="SSF46689">
    <property type="entry name" value="Homeodomain-like"/>
    <property type="match status" value="2"/>
</dbReference>
<feature type="domain" description="Response regulatory" evidence="10">
    <location>
        <begin position="3"/>
        <end position="120"/>
    </location>
</feature>
<keyword evidence="6" id="KW-0238">DNA-binding</keyword>
<dbReference type="GO" id="GO:0005737">
    <property type="term" value="C:cytoplasm"/>
    <property type="evidence" value="ECO:0007669"/>
    <property type="project" value="UniProtKB-SubCell"/>
</dbReference>
<feature type="modified residue" description="4-aspartylphosphate" evidence="8">
    <location>
        <position position="55"/>
    </location>
</feature>
<evidence type="ECO:0000256" key="1">
    <source>
        <dbReference type="ARBA" id="ARBA00004496"/>
    </source>
</evidence>
<dbReference type="Pfam" id="PF00072">
    <property type="entry name" value="Response_reg"/>
    <property type="match status" value="1"/>
</dbReference>
<feature type="domain" description="HTH araC/xylS-type" evidence="9">
    <location>
        <begin position="435"/>
        <end position="533"/>
    </location>
</feature>
<evidence type="ECO:0000256" key="3">
    <source>
        <dbReference type="ARBA" id="ARBA00022553"/>
    </source>
</evidence>
<evidence type="ECO:0000259" key="9">
    <source>
        <dbReference type="PROSITE" id="PS01124"/>
    </source>
</evidence>
<dbReference type="PANTHER" id="PTHR42713">
    <property type="entry name" value="HISTIDINE KINASE-RELATED"/>
    <property type="match status" value="1"/>
</dbReference>
<keyword evidence="5" id="KW-0805">Transcription regulation</keyword>
<dbReference type="Gene3D" id="3.40.50.2300">
    <property type="match status" value="1"/>
</dbReference>
<evidence type="ECO:0000313" key="12">
    <source>
        <dbReference type="Proteomes" id="UP000282076"/>
    </source>
</evidence>
<accession>A0A494Y671</accession>
<dbReference type="AlphaFoldDB" id="A0A494Y671"/>
<dbReference type="SUPFAM" id="SSF52172">
    <property type="entry name" value="CheY-like"/>
    <property type="match status" value="1"/>
</dbReference>
<dbReference type="GO" id="GO:0003700">
    <property type="term" value="F:DNA-binding transcription factor activity"/>
    <property type="evidence" value="ECO:0007669"/>
    <property type="project" value="InterPro"/>
</dbReference>
<comment type="subcellular location">
    <subcellularLocation>
        <location evidence="1">Cytoplasm</location>
    </subcellularLocation>
</comment>
<comment type="caution">
    <text evidence="11">The sequence shown here is derived from an EMBL/GenBank/DDBJ whole genome shotgun (WGS) entry which is preliminary data.</text>
</comment>
<dbReference type="Proteomes" id="UP000282076">
    <property type="component" value="Unassembled WGS sequence"/>
</dbReference>
<evidence type="ECO:0000259" key="10">
    <source>
        <dbReference type="PROSITE" id="PS50110"/>
    </source>
</evidence>
<gene>
    <name evidence="11" type="ORF">D7Z26_01295</name>
</gene>
<evidence type="ECO:0000256" key="8">
    <source>
        <dbReference type="PROSITE-ProRule" id="PRU00169"/>
    </source>
</evidence>
<evidence type="ECO:0000256" key="7">
    <source>
        <dbReference type="ARBA" id="ARBA00023163"/>
    </source>
</evidence>
<dbReference type="PRINTS" id="PR00032">
    <property type="entry name" value="HTHARAC"/>
</dbReference>
<evidence type="ECO:0000256" key="2">
    <source>
        <dbReference type="ARBA" id="ARBA00022490"/>
    </source>
</evidence>
<dbReference type="RefSeq" id="WP_120974014.1">
    <property type="nucleotide sequence ID" value="NZ_RBZM01000001.1"/>
</dbReference>
<dbReference type="InterPro" id="IPR001789">
    <property type="entry name" value="Sig_transdc_resp-reg_receiver"/>
</dbReference>
<dbReference type="GO" id="GO:0000160">
    <property type="term" value="P:phosphorelay signal transduction system"/>
    <property type="evidence" value="ECO:0007669"/>
    <property type="project" value="UniProtKB-KW"/>
</dbReference>
<evidence type="ECO:0000256" key="4">
    <source>
        <dbReference type="ARBA" id="ARBA00023012"/>
    </source>
</evidence>
<name>A0A494Y671_9BACL</name>
<protein>
    <submittedName>
        <fullName evidence="11">Helix-turn-helix domain-containing protein</fullName>
    </submittedName>
</protein>
<dbReference type="GO" id="GO:0043565">
    <property type="term" value="F:sequence-specific DNA binding"/>
    <property type="evidence" value="ECO:0007669"/>
    <property type="project" value="InterPro"/>
</dbReference>
<sequence length="534" mass="62342">MYKAIITDDHVPVIEYLTAMIPWQDLGLELVEACSSGEEALQACKLHPPDLLITDIGMPIMDGLQLIEEAKKINPDLKTVILSCHEDFQYAQRAVKLNATDYILKETMRIEQITEVLRNLIRQMDNEKAEKKGRQKLQDVVFQNMSSLRTDFLRTLIDNPIWNEAEWSLKAESLEIPIAADTHYLPVLCMPDRYQEFELRFGGRHQIHFVIENALNEAVKIEGSVVLALDEQHYFIIYPFPKTIKWNVLEGIKNELSSVQKDMKRYLKVPTSYYFGEKSKSIIELKAQIVLLLNGNNFRFYSGEQIIARLKPVELTTEDIFVHYTEALHDFRDTILTQNEDEIHKVVTKWMDHISSCKYPVESVRSYLLKIVTDIELKYTVMQHFLTNYNAVMLQKAINSMDTLEHLSLWLIQFLLGKMELVKAQQNQSIRKEIVAAQRYVMMHLNEKISMEELAIKLELNPSHFSRIFKKETGETFVEFVTNRKMERARELLDQSDKSVEVIAEELGFDNSSYFFKLFRGFMGMTPTEYRKRI</sequence>